<dbReference type="AlphaFoldDB" id="A0A1F8FQ78"/>
<gene>
    <name evidence="4" type="ORF">A3J47_04110</name>
</gene>
<feature type="coiled-coil region" evidence="2">
    <location>
        <begin position="172"/>
        <end position="199"/>
    </location>
</feature>
<dbReference type="PROSITE" id="PS50293">
    <property type="entry name" value="TPR_REGION"/>
    <property type="match status" value="1"/>
</dbReference>
<evidence type="ECO:0000256" key="1">
    <source>
        <dbReference type="PROSITE-ProRule" id="PRU00339"/>
    </source>
</evidence>
<organism evidence="4 5">
    <name type="scientific">Candidatus Yanofskybacteria bacterium RIFCSPHIGHO2_02_FULL_43_22</name>
    <dbReference type="NCBI Taxonomy" id="1802681"/>
    <lineage>
        <taxon>Bacteria</taxon>
        <taxon>Candidatus Yanofskyibacteriota</taxon>
    </lineage>
</organism>
<comment type="caution">
    <text evidence="4">The sequence shown here is derived from an EMBL/GenBank/DDBJ whole genome shotgun (WGS) entry which is preliminary data.</text>
</comment>
<evidence type="ECO:0000256" key="2">
    <source>
        <dbReference type="SAM" id="Coils"/>
    </source>
</evidence>
<feature type="compositionally biased region" description="Polar residues" evidence="3">
    <location>
        <begin position="104"/>
        <end position="114"/>
    </location>
</feature>
<dbReference type="EMBL" id="MGJV01000011">
    <property type="protein sequence ID" value="OGN15314.1"/>
    <property type="molecule type" value="Genomic_DNA"/>
</dbReference>
<reference evidence="4 5" key="1">
    <citation type="journal article" date="2016" name="Nat. Commun.">
        <title>Thousands of microbial genomes shed light on interconnected biogeochemical processes in an aquifer system.</title>
        <authorList>
            <person name="Anantharaman K."/>
            <person name="Brown C.T."/>
            <person name="Hug L.A."/>
            <person name="Sharon I."/>
            <person name="Castelle C.J."/>
            <person name="Probst A.J."/>
            <person name="Thomas B.C."/>
            <person name="Singh A."/>
            <person name="Wilkins M.J."/>
            <person name="Karaoz U."/>
            <person name="Brodie E.L."/>
            <person name="Williams K.H."/>
            <person name="Hubbard S.S."/>
            <person name="Banfield J.F."/>
        </authorList>
    </citation>
    <scope>NUCLEOTIDE SEQUENCE [LARGE SCALE GENOMIC DNA]</scope>
</reference>
<evidence type="ECO:0000313" key="4">
    <source>
        <dbReference type="EMBL" id="OGN15314.1"/>
    </source>
</evidence>
<dbReference type="SUPFAM" id="SSF48452">
    <property type="entry name" value="TPR-like"/>
    <property type="match status" value="1"/>
</dbReference>
<dbReference type="InterPro" id="IPR019734">
    <property type="entry name" value="TPR_rpt"/>
</dbReference>
<evidence type="ECO:0000256" key="3">
    <source>
        <dbReference type="SAM" id="MobiDB-lite"/>
    </source>
</evidence>
<feature type="compositionally biased region" description="Basic and acidic residues" evidence="3">
    <location>
        <begin position="119"/>
        <end position="132"/>
    </location>
</feature>
<dbReference type="Pfam" id="PF13181">
    <property type="entry name" value="TPR_8"/>
    <property type="match status" value="1"/>
</dbReference>
<feature type="repeat" description="TPR" evidence="1">
    <location>
        <begin position="153"/>
        <end position="186"/>
    </location>
</feature>
<dbReference type="PROSITE" id="PS50005">
    <property type="entry name" value="TPR"/>
    <property type="match status" value="1"/>
</dbReference>
<sequence>MTSVSGILFIVFRKLPRLKELAEIESNSTVTGSINGASLESAWRHIVYDLCPEVWNWAKGIKVSEYKEMWLVEMEKLLRRLRVASLKMDRFSDSLIKKIRKQTHSSNGNGSTFSVAEVNNEKQNAEVKPDGKTEFKKTEQRLILEIAKNPKNTALYEELGDLYSEAGEYKDAKESYEAAIELNSNNEELKKKLSLSLEKLTPPK</sequence>
<accession>A0A1F8FQ78</accession>
<dbReference type="Proteomes" id="UP000176581">
    <property type="component" value="Unassembled WGS sequence"/>
</dbReference>
<dbReference type="Gene3D" id="1.25.40.10">
    <property type="entry name" value="Tetratricopeptide repeat domain"/>
    <property type="match status" value="1"/>
</dbReference>
<keyword evidence="1" id="KW-0802">TPR repeat</keyword>
<proteinExistence type="predicted"/>
<keyword evidence="2" id="KW-0175">Coiled coil</keyword>
<dbReference type="InterPro" id="IPR011990">
    <property type="entry name" value="TPR-like_helical_dom_sf"/>
</dbReference>
<evidence type="ECO:0000313" key="5">
    <source>
        <dbReference type="Proteomes" id="UP000176581"/>
    </source>
</evidence>
<name>A0A1F8FQ78_9BACT</name>
<dbReference type="SMART" id="SM00028">
    <property type="entry name" value="TPR"/>
    <property type="match status" value="1"/>
</dbReference>
<feature type="region of interest" description="Disordered" evidence="3">
    <location>
        <begin position="103"/>
        <end position="132"/>
    </location>
</feature>
<protein>
    <submittedName>
        <fullName evidence="4">Uncharacterized protein</fullName>
    </submittedName>
</protein>